<dbReference type="Pfam" id="PF13173">
    <property type="entry name" value="AAA_14"/>
    <property type="match status" value="1"/>
</dbReference>
<dbReference type="EMBL" id="BOOH01000019">
    <property type="protein sequence ID" value="GIH75781.1"/>
    <property type="molecule type" value="Genomic_DNA"/>
</dbReference>
<dbReference type="InterPro" id="IPR041682">
    <property type="entry name" value="AAA_14"/>
</dbReference>
<proteinExistence type="predicted"/>
<evidence type="ECO:0000313" key="3">
    <source>
        <dbReference type="Proteomes" id="UP000616724"/>
    </source>
</evidence>
<keyword evidence="3" id="KW-1185">Reference proteome</keyword>
<evidence type="ECO:0000259" key="1">
    <source>
        <dbReference type="Pfam" id="PF13173"/>
    </source>
</evidence>
<feature type="domain" description="AAA" evidence="1">
    <location>
        <begin position="12"/>
        <end position="75"/>
    </location>
</feature>
<organism evidence="2 3">
    <name type="scientific">Planobispora longispora</name>
    <dbReference type="NCBI Taxonomy" id="28887"/>
    <lineage>
        <taxon>Bacteria</taxon>
        <taxon>Bacillati</taxon>
        <taxon>Actinomycetota</taxon>
        <taxon>Actinomycetes</taxon>
        <taxon>Streptosporangiales</taxon>
        <taxon>Streptosporangiaceae</taxon>
        <taxon>Planobispora</taxon>
    </lineage>
</organism>
<dbReference type="PANTHER" id="PTHR43566:SF2">
    <property type="entry name" value="DUF4143 DOMAIN-CONTAINING PROTEIN"/>
    <property type="match status" value="1"/>
</dbReference>
<name>A0A8J3W5E8_9ACTN</name>
<dbReference type="RefSeq" id="WP_203890452.1">
    <property type="nucleotide sequence ID" value="NZ_BOOH01000019.1"/>
</dbReference>
<comment type="caution">
    <text evidence="2">The sequence shown here is derived from an EMBL/GenBank/DDBJ whole genome shotgun (WGS) entry which is preliminary data.</text>
</comment>
<evidence type="ECO:0000313" key="2">
    <source>
        <dbReference type="EMBL" id="GIH75781.1"/>
    </source>
</evidence>
<dbReference type="AlphaFoldDB" id="A0A8J3W5E8"/>
<accession>A0A8J3W5E8</accession>
<dbReference type="PANTHER" id="PTHR43566">
    <property type="entry name" value="CONSERVED PROTEIN"/>
    <property type="match status" value="1"/>
</dbReference>
<protein>
    <recommendedName>
        <fullName evidence="1">AAA domain-containing protein</fullName>
    </recommendedName>
</protein>
<sequence length="144" mass="15346">MGFARHGAIPRAIDEVQPGGDALVRAIKVQVDADDTPGQSLLTGSAGFLTVPTLSESLAGRAVFFELWPFSRGELRSEPDGGVIGIEVKSGLTVTGKSFAHLAHLRDRMGDAFVHGYVLSFNPDPLPFGDRLTALPISYLWQAG</sequence>
<reference evidence="2 3" key="1">
    <citation type="submission" date="2021-01" db="EMBL/GenBank/DDBJ databases">
        <title>Whole genome shotgun sequence of Planobispora longispora NBRC 13918.</title>
        <authorList>
            <person name="Komaki H."/>
            <person name="Tamura T."/>
        </authorList>
    </citation>
    <scope>NUCLEOTIDE SEQUENCE [LARGE SCALE GENOMIC DNA]</scope>
    <source>
        <strain evidence="2 3">NBRC 13918</strain>
    </source>
</reference>
<gene>
    <name evidence="2" type="ORF">Plo01_22100</name>
</gene>
<dbReference type="Proteomes" id="UP000616724">
    <property type="component" value="Unassembled WGS sequence"/>
</dbReference>